<dbReference type="OrthoDB" id="4064064at2759"/>
<gene>
    <name evidence="3" type="ORF">BN860_02806g</name>
</gene>
<sequence length="619" mass="71047">MKYKTEDSGIQTSSRVSTDGENSISDDQDPDEIMKRNRIKFITKLLIDSKYGLMDDVNYNRGLTELKDQVGMTENGVGPVVNEVPPGSFADQPHNHISLIPRSTKIQADRVRIYLDNYYSKLEGSISIENSEHLHEGVEGVYNPLQVIRNRKIKKKYNEMPPRQLSMQKPPLIAILEFSKKPHKKMPWFVDVAERASDLTWRTSHWDELRDPQGNLWFGNKGNAYDSVSPADGQHKHKHEHKHHRHHIHRPHHIPRSNRRPSGSQDTVVDDHIKGFPEPPKIFIGSEMGSNEKEDNNHLVPHETIDQDSISGDSDRSRFNRFEMMIGKKPRWSKSPSSRRKSHGSVDKLSGSLNHSKSASIGSRTLRHSPASTSSVLTNHGSSVPASSIAATDSQSQRSNLLSAIPIQRARNITQDQSDAEVAVEDEEDEVDPLQPVESGRQVDEQLQKYRSDARYMMCTFRVLKHRKMTDDLIRKRYVQSKCKPQQDEDMSLIINKTSKMLHTYDAELDKALEKGNNYASSLLNDYSMRVETLISTTDRILSDINTTLTLKLKVFQENADRFGTLRLMKSQKLTKFLYRMLEFGIVMVCWSIWLVVSVVKYIKFAFVFTLKLLKWMLW</sequence>
<keyword evidence="2" id="KW-1133">Transmembrane helix</keyword>
<feature type="compositionally biased region" description="Polar residues" evidence="1">
    <location>
        <begin position="351"/>
        <end position="363"/>
    </location>
</feature>
<organism evidence="3 4">
    <name type="scientific">Zygosaccharomyces bailii (strain CLIB 213 / ATCC 58445 / CBS 680 / BCRC 21525 / NBRC 1098 / NCYC 1416 / NRRL Y-2227)</name>
    <dbReference type="NCBI Taxonomy" id="1333698"/>
    <lineage>
        <taxon>Eukaryota</taxon>
        <taxon>Fungi</taxon>
        <taxon>Dikarya</taxon>
        <taxon>Ascomycota</taxon>
        <taxon>Saccharomycotina</taxon>
        <taxon>Saccharomycetes</taxon>
        <taxon>Saccharomycetales</taxon>
        <taxon>Saccharomycetaceae</taxon>
        <taxon>Zygosaccharomyces</taxon>
    </lineage>
</organism>
<feature type="compositionally biased region" description="Polar residues" evidence="1">
    <location>
        <begin position="370"/>
        <end position="397"/>
    </location>
</feature>
<accession>A0A8J2T4V9</accession>
<reference evidence="4" key="1">
    <citation type="journal article" date="2013" name="Genome Announc.">
        <title>Genome sequence of the food spoilage yeast Zygosaccharomyces bailii CLIB 213(T).</title>
        <authorList>
            <person name="Galeote V."/>
            <person name="Bigey F."/>
            <person name="Devillers H."/>
            <person name="Neuveglise C."/>
            <person name="Dequin S."/>
        </authorList>
    </citation>
    <scope>NUCLEOTIDE SEQUENCE [LARGE SCALE GENOMIC DNA]</scope>
    <source>
        <strain evidence="4">CLIB 213 / ATCC 58445 / CBS 680 / CCRC 21525 / NBRC 1098 / NCYC 1416 / NRRL Y-2227</strain>
    </source>
</reference>
<feature type="region of interest" description="Disordered" evidence="1">
    <location>
        <begin position="323"/>
        <end position="397"/>
    </location>
</feature>
<dbReference type="Proteomes" id="UP000019375">
    <property type="component" value="Unassembled WGS sequence"/>
</dbReference>
<feature type="compositionally biased region" description="Acidic residues" evidence="1">
    <location>
        <begin position="418"/>
        <end position="432"/>
    </location>
</feature>
<keyword evidence="2" id="KW-0472">Membrane</keyword>
<feature type="compositionally biased region" description="Basic residues" evidence="1">
    <location>
        <begin position="328"/>
        <end position="343"/>
    </location>
</feature>
<dbReference type="InterPro" id="IPR038769">
    <property type="entry name" value="MTC4"/>
</dbReference>
<evidence type="ECO:0000256" key="2">
    <source>
        <dbReference type="SAM" id="Phobius"/>
    </source>
</evidence>
<dbReference type="EMBL" id="HG316455">
    <property type="protein sequence ID" value="CDF88121.1"/>
    <property type="molecule type" value="Genomic_DNA"/>
</dbReference>
<keyword evidence="4" id="KW-1185">Reference proteome</keyword>
<feature type="compositionally biased region" description="Polar residues" evidence="1">
    <location>
        <begin position="8"/>
        <end position="23"/>
    </location>
</feature>
<dbReference type="AlphaFoldDB" id="A0A8J2T4V9"/>
<evidence type="ECO:0000313" key="4">
    <source>
        <dbReference type="Proteomes" id="UP000019375"/>
    </source>
</evidence>
<feature type="region of interest" description="Disordered" evidence="1">
    <location>
        <begin position="221"/>
        <end position="297"/>
    </location>
</feature>
<feature type="compositionally biased region" description="Basic residues" evidence="1">
    <location>
        <begin position="235"/>
        <end position="259"/>
    </location>
</feature>
<dbReference type="PANTHER" id="PTHR38426:SF1">
    <property type="entry name" value="MAINTENANCE OF TELOMERE CAPPING PROTEIN 4"/>
    <property type="match status" value="1"/>
</dbReference>
<evidence type="ECO:0000256" key="1">
    <source>
        <dbReference type="SAM" id="MobiDB-lite"/>
    </source>
</evidence>
<feature type="region of interest" description="Disordered" evidence="1">
    <location>
        <begin position="412"/>
        <end position="433"/>
    </location>
</feature>
<proteinExistence type="predicted"/>
<feature type="region of interest" description="Disordered" evidence="1">
    <location>
        <begin position="1"/>
        <end position="31"/>
    </location>
</feature>
<feature type="transmembrane region" description="Helical" evidence="2">
    <location>
        <begin position="577"/>
        <end position="596"/>
    </location>
</feature>
<dbReference type="PANTHER" id="PTHR38426">
    <property type="entry name" value="MAINTENANCE OF TELOMERE CAPPING PROTEIN 4"/>
    <property type="match status" value="1"/>
</dbReference>
<name>A0A8J2T4V9_ZYGB2</name>
<keyword evidence="2" id="KW-0812">Transmembrane</keyword>
<evidence type="ECO:0000313" key="3">
    <source>
        <dbReference type="EMBL" id="CDF88121.1"/>
    </source>
</evidence>
<protein>
    <submittedName>
        <fullName evidence="3">BN860_02806g1_1</fullName>
    </submittedName>
</protein>